<keyword evidence="5 8" id="KW-0687">Ribonucleoprotein</keyword>
<evidence type="ECO:0000256" key="4">
    <source>
        <dbReference type="ARBA" id="ARBA00022980"/>
    </source>
</evidence>
<dbReference type="PROSITE" id="PS50823">
    <property type="entry name" value="KH_TYPE_2"/>
    <property type="match status" value="1"/>
</dbReference>
<dbReference type="GO" id="GO:0006412">
    <property type="term" value="P:translation"/>
    <property type="evidence" value="ECO:0007669"/>
    <property type="project" value="UniProtKB-UniRule"/>
</dbReference>
<feature type="compositionally biased region" description="Low complexity" evidence="10">
    <location>
        <begin position="269"/>
        <end position="290"/>
    </location>
</feature>
<dbReference type="GO" id="GO:0003735">
    <property type="term" value="F:structural constituent of ribosome"/>
    <property type="evidence" value="ECO:0007669"/>
    <property type="project" value="InterPro"/>
</dbReference>
<dbReference type="InterPro" id="IPR004087">
    <property type="entry name" value="KH_dom"/>
</dbReference>
<dbReference type="GO" id="GO:0003729">
    <property type="term" value="F:mRNA binding"/>
    <property type="evidence" value="ECO:0007669"/>
    <property type="project" value="UniProtKB-UniRule"/>
</dbReference>
<dbReference type="Pfam" id="PF07650">
    <property type="entry name" value="KH_2"/>
    <property type="match status" value="1"/>
</dbReference>
<dbReference type="InterPro" id="IPR001351">
    <property type="entry name" value="Ribosomal_uS3_C"/>
</dbReference>
<dbReference type="CDD" id="cd02412">
    <property type="entry name" value="KH-II_30S_S3"/>
    <property type="match status" value="1"/>
</dbReference>
<dbReference type="FunFam" id="3.30.300.20:FF:000001">
    <property type="entry name" value="30S ribosomal protein S3"/>
    <property type="match status" value="1"/>
</dbReference>
<dbReference type="OrthoDB" id="9806396at2"/>
<dbReference type="SUPFAM" id="SSF54821">
    <property type="entry name" value="Ribosomal protein S3 C-terminal domain"/>
    <property type="match status" value="1"/>
</dbReference>
<evidence type="ECO:0000256" key="3">
    <source>
        <dbReference type="ARBA" id="ARBA00022884"/>
    </source>
</evidence>
<protein>
    <recommendedName>
        <fullName evidence="7 8">Small ribosomal subunit protein uS3</fullName>
    </recommendedName>
</protein>
<comment type="caution">
    <text evidence="12">The sequence shown here is derived from an EMBL/GenBank/DDBJ whole genome shotgun (WGS) entry which is preliminary data.</text>
</comment>
<comment type="function">
    <text evidence="6 8">Binds the lower part of the 30S subunit head. Binds mRNA in the 70S ribosome, positioning it for translation.</text>
</comment>
<accession>A0A5M3VWE4</accession>
<dbReference type="RefSeq" id="WP_155336849.1">
    <property type="nucleotide sequence ID" value="NZ_BAAABN010000014.1"/>
</dbReference>
<dbReference type="HAMAP" id="MF_01309_B">
    <property type="entry name" value="Ribosomal_uS3_B"/>
    <property type="match status" value="1"/>
</dbReference>
<name>A0A5M3VWE4_9ACTN</name>
<dbReference type="GO" id="GO:0022627">
    <property type="term" value="C:cytosolic small ribosomal subunit"/>
    <property type="evidence" value="ECO:0007669"/>
    <property type="project" value="TreeGrafter"/>
</dbReference>
<evidence type="ECO:0000259" key="11">
    <source>
        <dbReference type="PROSITE" id="PS50823"/>
    </source>
</evidence>
<dbReference type="InterPro" id="IPR036419">
    <property type="entry name" value="Ribosomal_S3_C_sf"/>
</dbReference>
<dbReference type="PANTHER" id="PTHR11760">
    <property type="entry name" value="30S/40S RIBOSOMAL PROTEIN S3"/>
    <property type="match status" value="1"/>
</dbReference>
<feature type="domain" description="KH type-2" evidence="11">
    <location>
        <begin position="38"/>
        <end position="106"/>
    </location>
</feature>
<organism evidence="12 13">
    <name type="scientific">Acrocarpospora corrugata</name>
    <dbReference type="NCBI Taxonomy" id="35763"/>
    <lineage>
        <taxon>Bacteria</taxon>
        <taxon>Bacillati</taxon>
        <taxon>Actinomycetota</taxon>
        <taxon>Actinomycetes</taxon>
        <taxon>Streptosporangiales</taxon>
        <taxon>Streptosporangiaceae</taxon>
        <taxon>Acrocarpospora</taxon>
    </lineage>
</organism>
<evidence type="ECO:0000256" key="7">
    <source>
        <dbReference type="ARBA" id="ARBA00035257"/>
    </source>
</evidence>
<dbReference type="PANTHER" id="PTHR11760:SF19">
    <property type="entry name" value="SMALL RIBOSOMAL SUBUNIT PROTEIN US3C"/>
    <property type="match status" value="1"/>
</dbReference>
<dbReference type="Gene3D" id="3.30.300.20">
    <property type="match status" value="1"/>
</dbReference>
<evidence type="ECO:0000256" key="5">
    <source>
        <dbReference type="ARBA" id="ARBA00023274"/>
    </source>
</evidence>
<dbReference type="InterPro" id="IPR009019">
    <property type="entry name" value="KH_sf_prok-type"/>
</dbReference>
<evidence type="ECO:0000256" key="10">
    <source>
        <dbReference type="SAM" id="MobiDB-lite"/>
    </source>
</evidence>
<reference evidence="12 13" key="1">
    <citation type="submission" date="2019-10" db="EMBL/GenBank/DDBJ databases">
        <title>Whole genome shotgun sequence of Acrocarpospora corrugata NBRC 13972.</title>
        <authorList>
            <person name="Ichikawa N."/>
            <person name="Kimura A."/>
            <person name="Kitahashi Y."/>
            <person name="Komaki H."/>
            <person name="Oguchi A."/>
        </authorList>
    </citation>
    <scope>NUCLEOTIDE SEQUENCE [LARGE SCALE GENOMIC DNA]</scope>
    <source>
        <strain evidence="12 13">NBRC 13972</strain>
    </source>
</reference>
<dbReference type="InterPro" id="IPR015946">
    <property type="entry name" value="KH_dom-like_a/b"/>
</dbReference>
<dbReference type="InterPro" id="IPR005704">
    <property type="entry name" value="Ribosomal_uS3_bac-typ"/>
</dbReference>
<evidence type="ECO:0000256" key="6">
    <source>
        <dbReference type="ARBA" id="ARBA00024998"/>
    </source>
</evidence>
<dbReference type="GO" id="GO:0019843">
    <property type="term" value="F:rRNA binding"/>
    <property type="evidence" value="ECO:0007669"/>
    <property type="project" value="UniProtKB-UniRule"/>
</dbReference>
<dbReference type="InterPro" id="IPR004044">
    <property type="entry name" value="KH_dom_type_2"/>
</dbReference>
<evidence type="ECO:0000256" key="8">
    <source>
        <dbReference type="HAMAP-Rule" id="MF_01309"/>
    </source>
</evidence>
<evidence type="ECO:0000256" key="9">
    <source>
        <dbReference type="RuleBase" id="RU003624"/>
    </source>
</evidence>
<evidence type="ECO:0000256" key="1">
    <source>
        <dbReference type="ARBA" id="ARBA00010761"/>
    </source>
</evidence>
<evidence type="ECO:0000313" key="12">
    <source>
        <dbReference type="EMBL" id="GES00509.1"/>
    </source>
</evidence>
<dbReference type="Proteomes" id="UP000334990">
    <property type="component" value="Unassembled WGS sequence"/>
</dbReference>
<keyword evidence="4 8" id="KW-0689">Ribosomal protein</keyword>
<feature type="compositionally biased region" description="Basic and acidic residues" evidence="10">
    <location>
        <begin position="224"/>
        <end position="233"/>
    </location>
</feature>
<dbReference type="Pfam" id="PF00189">
    <property type="entry name" value="Ribosomal_S3_C"/>
    <property type="match status" value="1"/>
</dbReference>
<dbReference type="EMBL" id="BLAD01000045">
    <property type="protein sequence ID" value="GES00509.1"/>
    <property type="molecule type" value="Genomic_DNA"/>
</dbReference>
<dbReference type="AlphaFoldDB" id="A0A5M3VWE4"/>
<comment type="subunit">
    <text evidence="8">Part of the 30S ribosomal subunit. Forms a tight complex with proteins S10 and S14.</text>
</comment>
<dbReference type="InterPro" id="IPR018280">
    <property type="entry name" value="Ribosomal_uS3_CS"/>
</dbReference>
<dbReference type="PROSITE" id="PS00548">
    <property type="entry name" value="RIBOSOMAL_S3"/>
    <property type="match status" value="1"/>
</dbReference>
<dbReference type="Gene3D" id="3.30.1140.32">
    <property type="entry name" value="Ribosomal protein S3, C-terminal domain"/>
    <property type="match status" value="1"/>
</dbReference>
<dbReference type="InterPro" id="IPR057258">
    <property type="entry name" value="Ribosomal_uS3"/>
</dbReference>
<dbReference type="SUPFAM" id="SSF54814">
    <property type="entry name" value="Prokaryotic type KH domain (KH-domain type II)"/>
    <property type="match status" value="1"/>
</dbReference>
<gene>
    <name evidence="8" type="primary">rpsC</name>
    <name evidence="12" type="ORF">Acor_25730</name>
</gene>
<evidence type="ECO:0000313" key="13">
    <source>
        <dbReference type="Proteomes" id="UP000334990"/>
    </source>
</evidence>
<dbReference type="NCBIfam" id="TIGR01009">
    <property type="entry name" value="rpsC_bact"/>
    <property type="match status" value="1"/>
</dbReference>
<keyword evidence="13" id="KW-1185">Reference proteome</keyword>
<proteinExistence type="inferred from homology"/>
<sequence>MGQKVNPHGFRLGITTDFKSRWYADKLYKAYVAEDVAIRRMLQKGMERAGISKVEIERTTDRVQVDIHTARPGIVIGRRGAEADRIRGDLEKLTKKQVQLNILEVKNPEIDAQLVAQGVAEQLSSRVSFRRAMRKAMQSAMKSGAKGIRVQCSGRLGGAEMSRSEFYREGRVPLHTLRAEIDYGIYEAKTTFGRIGVKVWIYKGEAPTSRAEREAAAAGARAGQRRERDDRRGGGGGGGGAERPRRGGGGDRPRRGGAGGGRTERAPRTEAAAQAAPESGPAEQPGAEGS</sequence>
<keyword evidence="3 8" id="KW-0694">RNA-binding</keyword>
<dbReference type="SMART" id="SM00322">
    <property type="entry name" value="KH"/>
    <property type="match status" value="1"/>
</dbReference>
<comment type="similarity">
    <text evidence="1 8 9">Belongs to the universal ribosomal protein uS3 family.</text>
</comment>
<keyword evidence="2 8" id="KW-0699">rRNA-binding</keyword>
<dbReference type="FunFam" id="3.30.1140.32:FF:000002">
    <property type="entry name" value="30S ribosomal protein S3"/>
    <property type="match status" value="1"/>
</dbReference>
<evidence type="ECO:0000256" key="2">
    <source>
        <dbReference type="ARBA" id="ARBA00022730"/>
    </source>
</evidence>
<feature type="region of interest" description="Disordered" evidence="10">
    <location>
        <begin position="208"/>
        <end position="290"/>
    </location>
</feature>
<feature type="compositionally biased region" description="Basic and acidic residues" evidence="10">
    <location>
        <begin position="242"/>
        <end position="254"/>
    </location>
</feature>